<protein>
    <submittedName>
        <fullName evidence="2">AMP-binding protein</fullName>
    </submittedName>
</protein>
<organism evidence="2 3">
    <name type="scientific">Saccharopolyspora taberi</name>
    <dbReference type="NCBI Taxonomy" id="60895"/>
    <lineage>
        <taxon>Bacteria</taxon>
        <taxon>Bacillati</taxon>
        <taxon>Actinomycetota</taxon>
        <taxon>Actinomycetes</taxon>
        <taxon>Pseudonocardiales</taxon>
        <taxon>Pseudonocardiaceae</taxon>
        <taxon>Saccharopolyspora</taxon>
    </lineage>
</organism>
<dbReference type="EMBL" id="BAAAUX010000006">
    <property type="protein sequence ID" value="GAA2780582.1"/>
    <property type="molecule type" value="Genomic_DNA"/>
</dbReference>
<reference evidence="2 3" key="1">
    <citation type="journal article" date="2019" name="Int. J. Syst. Evol. Microbiol.">
        <title>The Global Catalogue of Microorganisms (GCM) 10K type strain sequencing project: providing services to taxonomists for standard genome sequencing and annotation.</title>
        <authorList>
            <consortium name="The Broad Institute Genomics Platform"/>
            <consortium name="The Broad Institute Genome Sequencing Center for Infectious Disease"/>
            <person name="Wu L."/>
            <person name="Ma J."/>
        </authorList>
    </citation>
    <scope>NUCLEOTIDE SEQUENCE [LARGE SCALE GENOMIC DNA]</scope>
    <source>
        <strain evidence="2 3">JCM 9383</strain>
    </source>
</reference>
<evidence type="ECO:0000313" key="3">
    <source>
        <dbReference type="Proteomes" id="UP001500979"/>
    </source>
</evidence>
<feature type="domain" description="AMP-dependent synthetase/ligase" evidence="1">
    <location>
        <begin position="24"/>
        <end position="381"/>
    </location>
</feature>
<dbReference type="SUPFAM" id="SSF56801">
    <property type="entry name" value="Acetyl-CoA synthetase-like"/>
    <property type="match status" value="1"/>
</dbReference>
<dbReference type="InterPro" id="IPR050237">
    <property type="entry name" value="ATP-dep_AMP-bd_enzyme"/>
</dbReference>
<dbReference type="InterPro" id="IPR042099">
    <property type="entry name" value="ANL_N_sf"/>
</dbReference>
<dbReference type="Pfam" id="PF00501">
    <property type="entry name" value="AMP-binding"/>
    <property type="match status" value="1"/>
</dbReference>
<accession>A0ABN3V8T9</accession>
<comment type="caution">
    <text evidence="2">The sequence shown here is derived from an EMBL/GenBank/DDBJ whole genome shotgun (WGS) entry which is preliminary data.</text>
</comment>
<dbReference type="PANTHER" id="PTHR43767">
    <property type="entry name" value="LONG-CHAIN-FATTY-ACID--COA LIGASE"/>
    <property type="match status" value="1"/>
</dbReference>
<dbReference type="PANTHER" id="PTHR43767:SF1">
    <property type="entry name" value="NONRIBOSOMAL PEPTIDE SYNTHASE PES1 (EUROFUNG)-RELATED"/>
    <property type="match status" value="1"/>
</dbReference>
<gene>
    <name evidence="2" type="ORF">GCM10010470_12990</name>
</gene>
<dbReference type="Gene3D" id="3.40.50.12780">
    <property type="entry name" value="N-terminal domain of ligase-like"/>
    <property type="match status" value="1"/>
</dbReference>
<sequence>MLSQVLHSFEFSLGTMFHEASMRHGKTPVVLDRPLASFDSTTDTYTFSELAALVDELCARLWAAGLRAGQQVAVHKTENFDLALLTSAASRIGATPVLLSPGLDGGVVAALLERLGDPWLITDTAKLAGELRDQPIDDLVAHTFVSDAQPNGSRSADFRPTRIHPREVALITHTSGTTGIPKFVAHTPNAMWWRLLPQMALAARIPRSETAAFCTSYAHSRSYHSLGVALRKGMPLVLLSDPATDNAEEILARTKPALLETYPNNFVMWESLVDSKRRPLANVRYFTSTFDAIHPRTVQRLLDGSARRGPMYVQLYGQSETGPITARRYTRKSAASIDGRCVGRPLWPLTGVRAVDAQGRPRPRGEVGYVQVFTRGRARTYVGEHARYARQVDGRWWLMGDMGQVDRWGRLHLLDREVDQIDAVDSNLELEDKLLSLLDELSEVVVIPDAEGAPVPVVCVHGDAPLDADRWKRAVADMPFLRDPIQLPFTAVPRTATWKVKRLELAERIKADQNA</sequence>
<evidence type="ECO:0000259" key="1">
    <source>
        <dbReference type="Pfam" id="PF00501"/>
    </source>
</evidence>
<dbReference type="InterPro" id="IPR000873">
    <property type="entry name" value="AMP-dep_synth/lig_dom"/>
</dbReference>
<keyword evidence="3" id="KW-1185">Reference proteome</keyword>
<evidence type="ECO:0000313" key="2">
    <source>
        <dbReference type="EMBL" id="GAA2780582.1"/>
    </source>
</evidence>
<dbReference type="PROSITE" id="PS00455">
    <property type="entry name" value="AMP_BINDING"/>
    <property type="match status" value="1"/>
</dbReference>
<proteinExistence type="predicted"/>
<name>A0ABN3V8T9_9PSEU</name>
<dbReference type="InterPro" id="IPR020845">
    <property type="entry name" value="AMP-binding_CS"/>
</dbReference>
<dbReference type="Proteomes" id="UP001500979">
    <property type="component" value="Unassembled WGS sequence"/>
</dbReference>